<dbReference type="GO" id="GO:0020037">
    <property type="term" value="F:heme binding"/>
    <property type="evidence" value="ECO:0007669"/>
    <property type="project" value="InterPro"/>
</dbReference>
<evidence type="ECO:0008006" key="6">
    <source>
        <dbReference type="Google" id="ProtNLM"/>
    </source>
</evidence>
<dbReference type="PRINTS" id="PR00463">
    <property type="entry name" value="EP450I"/>
</dbReference>
<dbReference type="PANTHER" id="PTHR24301">
    <property type="entry name" value="THROMBOXANE-A SYNTHASE"/>
    <property type="match status" value="1"/>
</dbReference>
<dbReference type="Pfam" id="PF00067">
    <property type="entry name" value="p450"/>
    <property type="match status" value="1"/>
</dbReference>
<dbReference type="GO" id="GO:0004497">
    <property type="term" value="F:monooxygenase activity"/>
    <property type="evidence" value="ECO:0007669"/>
    <property type="project" value="UniProtKB-KW"/>
</dbReference>
<evidence type="ECO:0000256" key="1">
    <source>
        <dbReference type="PIRSR" id="PIRSR602401-1"/>
    </source>
</evidence>
<keyword evidence="1 2" id="KW-0479">Metal-binding</keyword>
<feature type="binding site" description="axial binding residue" evidence="1">
    <location>
        <position position="490"/>
    </location>
    <ligand>
        <name>heme</name>
        <dbReference type="ChEBI" id="CHEBI:30413"/>
    </ligand>
    <ligandPart>
        <name>Fe</name>
        <dbReference type="ChEBI" id="CHEBI:18248"/>
    </ligandPart>
</feature>
<keyword evidence="3" id="KW-0472">Membrane</keyword>
<proteinExistence type="inferred from homology"/>
<dbReference type="InterPro" id="IPR017972">
    <property type="entry name" value="Cyt_P450_CS"/>
</dbReference>
<keyword evidence="1 2" id="KW-0408">Iron</keyword>
<sequence>MSDSESRAGLGYGQLAFILTLIAIIVYGFRPVHRWRLRKIPGRRPKWFTGTLLELRKRGAARTHQIWAREYGPIYKSFGGSRPFVFVESPELVRQVLLTNTYRPVFPSIWLGKEREFDKANILAVRGEKHRSLRGAWTPMFFSGSLEAFSALMNEATDLLLLSVAAAAKSEKYFDIYQAIGRMTLQVVGTTAFGVDFHTQEHDPAAKDCHEDSERLQEAVAQIFSVNAFSFSAWAVVSLLFPVLAPLVRVLALLLPDRGLLRMKAARGTIVNSVAHLIRVHRRTLEKEAGILNGEKAVQTTTRQLREGTMEVRRGVQPGSFIDLLMRAKDKTTGKGFTDMEIANQGFVLVLAGYETTGNALGFALYLLAAHPEQQARLVEEVRRFGMDRRPSYESLEELPFVEACLKEALRLYPPAPTHIRQAARDQEIAGYRIQKDQWIGCAVYAMHRDPKYWQAPEEFIPDRFMEGTPEAAAVNPDAWVPFGGGVRACVGEKFAMAEAKITLVRLFQQYTFELKPGQEPLELRNTITLSPKNGVIVKPSLHKSARMEE</sequence>
<feature type="transmembrane region" description="Helical" evidence="3">
    <location>
        <begin position="231"/>
        <end position="255"/>
    </location>
</feature>
<dbReference type="GO" id="GO:0016705">
    <property type="term" value="F:oxidoreductase activity, acting on paired donors, with incorporation or reduction of molecular oxygen"/>
    <property type="evidence" value="ECO:0007669"/>
    <property type="project" value="InterPro"/>
</dbReference>
<dbReference type="AlphaFoldDB" id="A0AAV1HRX6"/>
<keyword evidence="1 2" id="KW-0349">Heme</keyword>
<keyword evidence="3" id="KW-1133">Transmembrane helix</keyword>
<dbReference type="SUPFAM" id="SSF48264">
    <property type="entry name" value="Cytochrome P450"/>
    <property type="match status" value="1"/>
</dbReference>
<evidence type="ECO:0000256" key="2">
    <source>
        <dbReference type="RuleBase" id="RU000461"/>
    </source>
</evidence>
<accession>A0AAV1HRX6</accession>
<dbReference type="EMBL" id="CAUYUE010000001">
    <property type="protein sequence ID" value="CAK0734750.1"/>
    <property type="molecule type" value="Genomic_DNA"/>
</dbReference>
<dbReference type="PANTHER" id="PTHR24301:SF2">
    <property type="entry name" value="THROMBOXANE-A SYNTHASE"/>
    <property type="match status" value="1"/>
</dbReference>
<dbReference type="InterPro" id="IPR001128">
    <property type="entry name" value="Cyt_P450"/>
</dbReference>
<dbReference type="Proteomes" id="UP001314263">
    <property type="component" value="Unassembled WGS sequence"/>
</dbReference>
<name>A0AAV1HRX6_9CHLO</name>
<keyword evidence="2" id="KW-0503">Monooxygenase</keyword>
<comment type="cofactor">
    <cofactor evidence="1">
        <name>heme</name>
        <dbReference type="ChEBI" id="CHEBI:30413"/>
    </cofactor>
</comment>
<evidence type="ECO:0000313" key="4">
    <source>
        <dbReference type="EMBL" id="CAK0734750.1"/>
    </source>
</evidence>
<organism evidence="4 5">
    <name type="scientific">Coccomyxa viridis</name>
    <dbReference type="NCBI Taxonomy" id="1274662"/>
    <lineage>
        <taxon>Eukaryota</taxon>
        <taxon>Viridiplantae</taxon>
        <taxon>Chlorophyta</taxon>
        <taxon>core chlorophytes</taxon>
        <taxon>Trebouxiophyceae</taxon>
        <taxon>Trebouxiophyceae incertae sedis</taxon>
        <taxon>Coccomyxaceae</taxon>
        <taxon>Coccomyxa</taxon>
    </lineage>
</organism>
<protein>
    <recommendedName>
        <fullName evidence="6">Cytochrome P450</fullName>
    </recommendedName>
</protein>
<gene>
    <name evidence="4" type="ORF">CVIRNUC_000476</name>
</gene>
<reference evidence="4 5" key="1">
    <citation type="submission" date="2023-10" db="EMBL/GenBank/DDBJ databases">
        <authorList>
            <person name="Maclean D."/>
            <person name="Macfadyen A."/>
        </authorList>
    </citation>
    <scope>NUCLEOTIDE SEQUENCE [LARGE SCALE GENOMIC DNA]</scope>
</reference>
<dbReference type="InterPro" id="IPR036396">
    <property type="entry name" value="Cyt_P450_sf"/>
</dbReference>
<feature type="transmembrane region" description="Helical" evidence="3">
    <location>
        <begin position="12"/>
        <end position="29"/>
    </location>
</feature>
<keyword evidence="2" id="KW-0560">Oxidoreductase</keyword>
<dbReference type="InterPro" id="IPR002401">
    <property type="entry name" value="Cyt_P450_E_grp-I"/>
</dbReference>
<evidence type="ECO:0000313" key="5">
    <source>
        <dbReference type="Proteomes" id="UP001314263"/>
    </source>
</evidence>
<dbReference type="PROSITE" id="PS00086">
    <property type="entry name" value="CYTOCHROME_P450"/>
    <property type="match status" value="1"/>
</dbReference>
<dbReference type="Gene3D" id="1.10.630.10">
    <property type="entry name" value="Cytochrome P450"/>
    <property type="match status" value="1"/>
</dbReference>
<dbReference type="PRINTS" id="PR00385">
    <property type="entry name" value="P450"/>
</dbReference>
<comment type="caution">
    <text evidence="4">The sequence shown here is derived from an EMBL/GenBank/DDBJ whole genome shotgun (WGS) entry which is preliminary data.</text>
</comment>
<keyword evidence="5" id="KW-1185">Reference proteome</keyword>
<dbReference type="GO" id="GO:0005506">
    <property type="term" value="F:iron ion binding"/>
    <property type="evidence" value="ECO:0007669"/>
    <property type="project" value="InterPro"/>
</dbReference>
<keyword evidence="3" id="KW-0812">Transmembrane</keyword>
<comment type="similarity">
    <text evidence="2">Belongs to the cytochrome P450 family.</text>
</comment>
<evidence type="ECO:0000256" key="3">
    <source>
        <dbReference type="SAM" id="Phobius"/>
    </source>
</evidence>